<evidence type="ECO:0000256" key="4">
    <source>
        <dbReference type="ARBA" id="ARBA00006347"/>
    </source>
</evidence>
<evidence type="ECO:0000256" key="5">
    <source>
        <dbReference type="ARBA" id="ARBA00012723"/>
    </source>
</evidence>
<name>A0A9P8V2Y1_9PEZI</name>
<protein>
    <recommendedName>
        <fullName evidence="9">Protein disulfide-isomerase</fullName>
        <ecNumber evidence="5">5.3.4.1</ecNumber>
    </recommendedName>
</protein>
<keyword evidence="7 11" id="KW-0413">Isomerase</keyword>
<evidence type="ECO:0000259" key="10">
    <source>
        <dbReference type="Pfam" id="PF00085"/>
    </source>
</evidence>
<comment type="similarity">
    <text evidence="4">Belongs to the protein disulfide isomerase family.</text>
</comment>
<feature type="domain" description="Thioredoxin" evidence="10">
    <location>
        <begin position="61"/>
        <end position="112"/>
    </location>
</feature>
<sequence>PAEAEVKWSAYKHSSPAEVKKLLADRPFNLVACKNSLKIADTSQWESEVLEWEWPAIKKDVENVVSINCTAEPELCLEHDVRHFPTVRSYRNGQMFARYRGPHKAEAIGKFARRTTAHLVEGLTATDLEKYRTSDDVNFVLHLLPSDAGKGVYKRYHDLAQEFHDRFSFGIISRTEDGSASEEDGEPAPSVLHCYNNVEGKEATLNTFFDNSVGLRRFIESCGQPLVQQMGRLNANTFLEGDFPVLYYFDSEIPKREAFAEKLKDVARKYVDNIRIVTVDPMTFPEVVAKMTLQWEFPSMALQNPAAKTISLYSKGDIDEEIVERYIRDVLGLNPPQEEQVPEDEGVVLDE</sequence>
<dbReference type="EC" id="5.3.4.1" evidence="5"/>
<dbReference type="GO" id="GO:0003756">
    <property type="term" value="F:protein disulfide isomerase activity"/>
    <property type="evidence" value="ECO:0007669"/>
    <property type="project" value="UniProtKB-EC"/>
</dbReference>
<dbReference type="InterPro" id="IPR013766">
    <property type="entry name" value="Thioredoxin_domain"/>
</dbReference>
<gene>
    <name evidence="11" type="ORF">F5X68DRAFT_113954</name>
</gene>
<dbReference type="InterPro" id="IPR036249">
    <property type="entry name" value="Thioredoxin-like_sf"/>
</dbReference>
<evidence type="ECO:0000256" key="7">
    <source>
        <dbReference type="ARBA" id="ARBA00023235"/>
    </source>
</evidence>
<comment type="caution">
    <text evidence="11">The sequence shown here is derived from an EMBL/GenBank/DDBJ whole genome shotgun (WGS) entry which is preliminary data.</text>
</comment>
<dbReference type="Gene3D" id="3.40.30.10">
    <property type="entry name" value="Glutaredoxin"/>
    <property type="match status" value="2"/>
</dbReference>
<comment type="function">
    <text evidence="2">Participates in the folding of proteins containing disulfide bonds, may be involved in glycosylation, prolyl hydroxylation and triglyceride transfer.</text>
</comment>
<dbReference type="PANTHER" id="PTHR18929">
    <property type="entry name" value="PROTEIN DISULFIDE ISOMERASE"/>
    <property type="match status" value="1"/>
</dbReference>
<organism evidence="11 12">
    <name type="scientific">Plectosphaerella plurivora</name>
    <dbReference type="NCBI Taxonomy" id="936078"/>
    <lineage>
        <taxon>Eukaryota</taxon>
        <taxon>Fungi</taxon>
        <taxon>Dikarya</taxon>
        <taxon>Ascomycota</taxon>
        <taxon>Pezizomycotina</taxon>
        <taxon>Sordariomycetes</taxon>
        <taxon>Hypocreomycetidae</taxon>
        <taxon>Glomerellales</taxon>
        <taxon>Plectosphaerellaceae</taxon>
        <taxon>Plectosphaerella</taxon>
    </lineage>
</organism>
<feature type="non-terminal residue" evidence="11">
    <location>
        <position position="1"/>
    </location>
</feature>
<dbReference type="SUPFAM" id="SSF52833">
    <property type="entry name" value="Thioredoxin-like"/>
    <property type="match status" value="2"/>
</dbReference>
<keyword evidence="6" id="KW-0256">Endoplasmic reticulum</keyword>
<dbReference type="Proteomes" id="UP000770015">
    <property type="component" value="Unassembled WGS sequence"/>
</dbReference>
<evidence type="ECO:0000256" key="9">
    <source>
        <dbReference type="ARBA" id="ARBA00039846"/>
    </source>
</evidence>
<keyword evidence="12" id="KW-1185">Reference proteome</keyword>
<dbReference type="GO" id="GO:0005788">
    <property type="term" value="C:endoplasmic reticulum lumen"/>
    <property type="evidence" value="ECO:0007669"/>
    <property type="project" value="UniProtKB-SubCell"/>
</dbReference>
<accession>A0A9P8V2Y1</accession>
<feature type="non-terminal residue" evidence="11">
    <location>
        <position position="351"/>
    </location>
</feature>
<dbReference type="GO" id="GO:0006457">
    <property type="term" value="P:protein folding"/>
    <property type="evidence" value="ECO:0007669"/>
    <property type="project" value="TreeGrafter"/>
</dbReference>
<dbReference type="OrthoDB" id="427280at2759"/>
<evidence type="ECO:0000256" key="2">
    <source>
        <dbReference type="ARBA" id="ARBA00002692"/>
    </source>
</evidence>
<keyword evidence="8" id="KW-0676">Redox-active center</keyword>
<dbReference type="CDD" id="cd02961">
    <property type="entry name" value="PDI_a_family"/>
    <property type="match status" value="1"/>
</dbReference>
<evidence type="ECO:0000256" key="8">
    <source>
        <dbReference type="ARBA" id="ARBA00023284"/>
    </source>
</evidence>
<evidence type="ECO:0000256" key="1">
    <source>
        <dbReference type="ARBA" id="ARBA00001182"/>
    </source>
</evidence>
<dbReference type="GO" id="GO:0034976">
    <property type="term" value="P:response to endoplasmic reticulum stress"/>
    <property type="evidence" value="ECO:0007669"/>
    <property type="project" value="TreeGrafter"/>
</dbReference>
<evidence type="ECO:0000256" key="6">
    <source>
        <dbReference type="ARBA" id="ARBA00022824"/>
    </source>
</evidence>
<comment type="subcellular location">
    <subcellularLocation>
        <location evidence="3">Endoplasmic reticulum lumen</location>
    </subcellularLocation>
</comment>
<dbReference type="Pfam" id="PF13848">
    <property type="entry name" value="Thioredoxin_6"/>
    <property type="match status" value="1"/>
</dbReference>
<dbReference type="AlphaFoldDB" id="A0A9P8V2Y1"/>
<reference evidence="11" key="1">
    <citation type="journal article" date="2021" name="Nat. Commun.">
        <title>Genetic determinants of endophytism in the Arabidopsis root mycobiome.</title>
        <authorList>
            <person name="Mesny F."/>
            <person name="Miyauchi S."/>
            <person name="Thiergart T."/>
            <person name="Pickel B."/>
            <person name="Atanasova L."/>
            <person name="Karlsson M."/>
            <person name="Huettel B."/>
            <person name="Barry K.W."/>
            <person name="Haridas S."/>
            <person name="Chen C."/>
            <person name="Bauer D."/>
            <person name="Andreopoulos W."/>
            <person name="Pangilinan J."/>
            <person name="LaButti K."/>
            <person name="Riley R."/>
            <person name="Lipzen A."/>
            <person name="Clum A."/>
            <person name="Drula E."/>
            <person name="Henrissat B."/>
            <person name="Kohler A."/>
            <person name="Grigoriev I.V."/>
            <person name="Martin F.M."/>
            <person name="Hacquard S."/>
        </authorList>
    </citation>
    <scope>NUCLEOTIDE SEQUENCE</scope>
    <source>
        <strain evidence="11">MPI-SDFR-AT-0117</strain>
    </source>
</reference>
<dbReference type="EMBL" id="JAGSXJ010000033">
    <property type="protein sequence ID" value="KAH6668629.1"/>
    <property type="molecule type" value="Genomic_DNA"/>
</dbReference>
<evidence type="ECO:0000256" key="3">
    <source>
        <dbReference type="ARBA" id="ARBA00004319"/>
    </source>
</evidence>
<comment type="catalytic activity">
    <reaction evidence="1">
        <text>Catalyzes the rearrangement of -S-S- bonds in proteins.</text>
        <dbReference type="EC" id="5.3.4.1"/>
    </reaction>
</comment>
<proteinExistence type="inferred from homology"/>
<dbReference type="PANTHER" id="PTHR18929:SF132">
    <property type="entry name" value="PROTEIN DISULFIDE-ISOMERASE A3"/>
    <property type="match status" value="1"/>
</dbReference>
<dbReference type="Pfam" id="PF00085">
    <property type="entry name" value="Thioredoxin"/>
    <property type="match status" value="1"/>
</dbReference>
<evidence type="ECO:0000313" key="11">
    <source>
        <dbReference type="EMBL" id="KAH6668629.1"/>
    </source>
</evidence>
<evidence type="ECO:0000313" key="12">
    <source>
        <dbReference type="Proteomes" id="UP000770015"/>
    </source>
</evidence>